<dbReference type="EMBL" id="GL377565">
    <property type="protein sequence ID" value="EFJ37637.1"/>
    <property type="molecule type" value="Genomic_DNA"/>
</dbReference>
<dbReference type="HOGENOM" id="CLU_000288_63_23_1"/>
<evidence type="ECO:0000256" key="1">
    <source>
        <dbReference type="ARBA" id="ARBA00006529"/>
    </source>
</evidence>
<evidence type="ECO:0000256" key="5">
    <source>
        <dbReference type="ARBA" id="ARBA00022840"/>
    </source>
</evidence>
<proteinExistence type="inferred from homology"/>
<dbReference type="SMART" id="SM00220">
    <property type="entry name" value="S_TKc"/>
    <property type="match status" value="1"/>
</dbReference>
<keyword evidence="4" id="KW-0418">Kinase</keyword>
<dbReference type="eggNOG" id="KOG0198">
    <property type="taxonomic scope" value="Eukaryota"/>
</dbReference>
<evidence type="ECO:0000256" key="4">
    <source>
        <dbReference type="ARBA" id="ARBA00022777"/>
    </source>
</evidence>
<dbReference type="InterPro" id="IPR000719">
    <property type="entry name" value="Prot_kinase_dom"/>
</dbReference>
<dbReference type="AlphaFoldDB" id="D8QPK4"/>
<dbReference type="PANTHER" id="PTHR48016:SF17">
    <property type="entry name" value="MITOGEN-ACTIVATED PROTEIN KINASE KINASE KINASE YODA"/>
    <property type="match status" value="1"/>
</dbReference>
<dbReference type="SUPFAM" id="SSF56112">
    <property type="entry name" value="Protein kinase-like (PK-like)"/>
    <property type="match status" value="1"/>
</dbReference>
<organism evidence="8">
    <name type="scientific">Selaginella moellendorffii</name>
    <name type="common">Spikemoss</name>
    <dbReference type="NCBI Taxonomy" id="88036"/>
    <lineage>
        <taxon>Eukaryota</taxon>
        <taxon>Viridiplantae</taxon>
        <taxon>Streptophyta</taxon>
        <taxon>Embryophyta</taxon>
        <taxon>Tracheophyta</taxon>
        <taxon>Lycopodiopsida</taxon>
        <taxon>Selaginellales</taxon>
        <taxon>Selaginellaceae</taxon>
        <taxon>Selaginella</taxon>
    </lineage>
</organism>
<sequence>MFSFLQEVQLLSQLNHPNIVRYLGACIDETGSLCIFLEHMKSSLKTILNKLGGFEESTIRAYTRQILHGLVYLHENHTIHRDIKCANILVDSLGQVKLADFGVAKQLCRRLQTPLASSLKGTPIFMAPEVVTPNPSKRSYGTAVDIWSLGCTILEMSMGKPPWSDLGFGVYFKLSKGEAPPIPDSLSPIAKDFVQQCLLFNPEDRPKAIELLQHQFVLNAPSSVPSFPTSPLASPRASPM</sequence>
<dbReference type="PIRSF" id="PIRSF000654">
    <property type="entry name" value="Integrin-linked_kinase"/>
    <property type="match status" value="1"/>
</dbReference>
<dbReference type="Gene3D" id="1.10.510.10">
    <property type="entry name" value="Transferase(Phosphotransferase) domain 1"/>
    <property type="match status" value="1"/>
</dbReference>
<dbReference type="GO" id="GO:0005524">
    <property type="term" value="F:ATP binding"/>
    <property type="evidence" value="ECO:0007669"/>
    <property type="project" value="UniProtKB-KW"/>
</dbReference>
<keyword evidence="8" id="KW-1185">Reference proteome</keyword>
<dbReference type="GO" id="GO:0004672">
    <property type="term" value="F:protein kinase activity"/>
    <property type="evidence" value="ECO:0007669"/>
    <property type="project" value="InterPro"/>
</dbReference>
<evidence type="ECO:0000259" key="6">
    <source>
        <dbReference type="PROSITE" id="PS50011"/>
    </source>
</evidence>
<dbReference type="PROSITE" id="PS50011">
    <property type="entry name" value="PROTEIN_KINASE_DOM"/>
    <property type="match status" value="1"/>
</dbReference>
<keyword evidence="3" id="KW-0547">Nucleotide-binding</keyword>
<evidence type="ECO:0000313" key="8">
    <source>
        <dbReference type="Proteomes" id="UP000001514"/>
    </source>
</evidence>
<protein>
    <recommendedName>
        <fullName evidence="6">Protein kinase domain-containing protein</fullName>
    </recommendedName>
</protein>
<dbReference type="InParanoid" id="D8QPK4"/>
<dbReference type="Proteomes" id="UP000001514">
    <property type="component" value="Unassembled WGS sequence"/>
</dbReference>
<dbReference type="STRING" id="88036.D8QPK4"/>
<evidence type="ECO:0000313" key="7">
    <source>
        <dbReference type="EMBL" id="EFJ37637.1"/>
    </source>
</evidence>
<evidence type="ECO:0000256" key="2">
    <source>
        <dbReference type="ARBA" id="ARBA00022679"/>
    </source>
</evidence>
<name>D8QPK4_SELML</name>
<keyword evidence="5" id="KW-0067">ATP-binding</keyword>
<dbReference type="Pfam" id="PF00069">
    <property type="entry name" value="Pkinase"/>
    <property type="match status" value="1"/>
</dbReference>
<dbReference type="InterPro" id="IPR050538">
    <property type="entry name" value="MAP_kinase_kinase_kinase"/>
</dbReference>
<reference evidence="7 8" key="1">
    <citation type="journal article" date="2011" name="Science">
        <title>The Selaginella genome identifies genetic changes associated with the evolution of vascular plants.</title>
        <authorList>
            <person name="Banks J.A."/>
            <person name="Nishiyama T."/>
            <person name="Hasebe M."/>
            <person name="Bowman J.L."/>
            <person name="Gribskov M."/>
            <person name="dePamphilis C."/>
            <person name="Albert V.A."/>
            <person name="Aono N."/>
            <person name="Aoyama T."/>
            <person name="Ambrose B.A."/>
            <person name="Ashton N.W."/>
            <person name="Axtell M.J."/>
            <person name="Barker E."/>
            <person name="Barker M.S."/>
            <person name="Bennetzen J.L."/>
            <person name="Bonawitz N.D."/>
            <person name="Chapple C."/>
            <person name="Cheng C."/>
            <person name="Correa L.G."/>
            <person name="Dacre M."/>
            <person name="DeBarry J."/>
            <person name="Dreyer I."/>
            <person name="Elias M."/>
            <person name="Engstrom E.M."/>
            <person name="Estelle M."/>
            <person name="Feng L."/>
            <person name="Finet C."/>
            <person name="Floyd S.K."/>
            <person name="Frommer W.B."/>
            <person name="Fujita T."/>
            <person name="Gramzow L."/>
            <person name="Gutensohn M."/>
            <person name="Harholt J."/>
            <person name="Hattori M."/>
            <person name="Heyl A."/>
            <person name="Hirai T."/>
            <person name="Hiwatashi Y."/>
            <person name="Ishikawa M."/>
            <person name="Iwata M."/>
            <person name="Karol K.G."/>
            <person name="Koehler B."/>
            <person name="Kolukisaoglu U."/>
            <person name="Kubo M."/>
            <person name="Kurata T."/>
            <person name="Lalonde S."/>
            <person name="Li K."/>
            <person name="Li Y."/>
            <person name="Litt A."/>
            <person name="Lyons E."/>
            <person name="Manning G."/>
            <person name="Maruyama T."/>
            <person name="Michael T.P."/>
            <person name="Mikami K."/>
            <person name="Miyazaki S."/>
            <person name="Morinaga S."/>
            <person name="Murata T."/>
            <person name="Mueller-Roeber B."/>
            <person name="Nelson D.R."/>
            <person name="Obara M."/>
            <person name="Oguri Y."/>
            <person name="Olmstead R.G."/>
            <person name="Onodera N."/>
            <person name="Petersen B.L."/>
            <person name="Pils B."/>
            <person name="Prigge M."/>
            <person name="Rensing S.A."/>
            <person name="Riano-Pachon D.M."/>
            <person name="Roberts A.W."/>
            <person name="Sato Y."/>
            <person name="Scheller H.V."/>
            <person name="Schulz B."/>
            <person name="Schulz C."/>
            <person name="Shakirov E.V."/>
            <person name="Shibagaki N."/>
            <person name="Shinohara N."/>
            <person name="Shippen D.E."/>
            <person name="Soerensen I."/>
            <person name="Sotooka R."/>
            <person name="Sugimoto N."/>
            <person name="Sugita M."/>
            <person name="Sumikawa N."/>
            <person name="Tanurdzic M."/>
            <person name="Theissen G."/>
            <person name="Ulvskov P."/>
            <person name="Wakazuki S."/>
            <person name="Weng J.K."/>
            <person name="Willats W.W."/>
            <person name="Wipf D."/>
            <person name="Wolf P.G."/>
            <person name="Yang L."/>
            <person name="Zimmer A.D."/>
            <person name="Zhu Q."/>
            <person name="Mitros T."/>
            <person name="Hellsten U."/>
            <person name="Loque D."/>
            <person name="Otillar R."/>
            <person name="Salamov A."/>
            <person name="Schmutz J."/>
            <person name="Shapiro H."/>
            <person name="Lindquist E."/>
            <person name="Lucas S."/>
            <person name="Rokhsar D."/>
            <person name="Grigoriev I.V."/>
        </authorList>
    </citation>
    <scope>NUCLEOTIDE SEQUENCE [LARGE SCALE GENOMIC DNA]</scope>
</reference>
<dbReference type="KEGG" id="smo:SELMODRAFT_73721"/>
<dbReference type="CDD" id="cd06606">
    <property type="entry name" value="STKc_MAPKKK"/>
    <property type="match status" value="1"/>
</dbReference>
<evidence type="ECO:0000256" key="3">
    <source>
        <dbReference type="ARBA" id="ARBA00022741"/>
    </source>
</evidence>
<keyword evidence="2" id="KW-0808">Transferase</keyword>
<comment type="similarity">
    <text evidence="1">Belongs to the protein kinase superfamily. STE Ser/Thr protein kinase family. MAP kinase kinase kinase subfamily.</text>
</comment>
<dbReference type="InterPro" id="IPR011009">
    <property type="entry name" value="Kinase-like_dom_sf"/>
</dbReference>
<feature type="domain" description="Protein kinase" evidence="6">
    <location>
        <begin position="1"/>
        <end position="217"/>
    </location>
</feature>
<dbReference type="PANTHER" id="PTHR48016">
    <property type="entry name" value="MAP KINASE KINASE KINASE SSK2-RELATED-RELATED"/>
    <property type="match status" value="1"/>
</dbReference>
<accession>D8QPK4</accession>
<gene>
    <name evidence="7" type="ORF">SELMODRAFT_73721</name>
</gene>
<dbReference type="Gramene" id="EFJ37637">
    <property type="protein sequence ID" value="EFJ37637"/>
    <property type="gene ID" value="SELMODRAFT_73721"/>
</dbReference>